<dbReference type="InterPro" id="IPR005320">
    <property type="entry name" value="Peptidase_S51"/>
</dbReference>
<dbReference type="NCBIfam" id="NF003642">
    <property type="entry name" value="PRK05282.1"/>
    <property type="match status" value="1"/>
</dbReference>
<evidence type="ECO:0000256" key="5">
    <source>
        <dbReference type="SAM" id="MobiDB-lite"/>
    </source>
</evidence>
<evidence type="ECO:0000313" key="7">
    <source>
        <dbReference type="Proteomes" id="UP001597479"/>
    </source>
</evidence>
<name>A0ABW5VVE5_9MICO</name>
<feature type="region of interest" description="Disordered" evidence="5">
    <location>
        <begin position="240"/>
        <end position="262"/>
    </location>
</feature>
<dbReference type="GO" id="GO:0016805">
    <property type="term" value="F:dipeptidase activity"/>
    <property type="evidence" value="ECO:0007669"/>
    <property type="project" value="UniProtKB-KW"/>
</dbReference>
<evidence type="ECO:0000313" key="6">
    <source>
        <dbReference type="EMBL" id="MFD2795214.1"/>
    </source>
</evidence>
<evidence type="ECO:0000256" key="4">
    <source>
        <dbReference type="ARBA" id="ARBA00022825"/>
    </source>
</evidence>
<dbReference type="Pfam" id="PF03575">
    <property type="entry name" value="Peptidase_S51"/>
    <property type="match status" value="1"/>
</dbReference>
<reference evidence="7" key="1">
    <citation type="journal article" date="2019" name="Int. J. Syst. Evol. Microbiol.">
        <title>The Global Catalogue of Microorganisms (GCM) 10K type strain sequencing project: providing services to taxonomists for standard genome sequencing and annotation.</title>
        <authorList>
            <consortium name="The Broad Institute Genomics Platform"/>
            <consortium name="The Broad Institute Genome Sequencing Center for Infectious Disease"/>
            <person name="Wu L."/>
            <person name="Ma J."/>
        </authorList>
    </citation>
    <scope>NUCLEOTIDE SEQUENCE [LARGE SCALE GENOMIC DNA]</scope>
    <source>
        <strain evidence="7">CCM 7044</strain>
    </source>
</reference>
<evidence type="ECO:0000256" key="2">
    <source>
        <dbReference type="ARBA" id="ARBA00022670"/>
    </source>
</evidence>
<keyword evidence="4" id="KW-0720">Serine protease</keyword>
<dbReference type="Gene3D" id="3.40.50.880">
    <property type="match status" value="1"/>
</dbReference>
<dbReference type="RefSeq" id="WP_377185076.1">
    <property type="nucleotide sequence ID" value="NZ_JBHUOG010000002.1"/>
</dbReference>
<keyword evidence="3 6" id="KW-0378">Hydrolase</keyword>
<keyword evidence="6" id="KW-0224">Dipeptidase</keyword>
<accession>A0ABW5VVE5</accession>
<comment type="caution">
    <text evidence="6">The sequence shown here is derived from an EMBL/GenBank/DDBJ whole genome shotgun (WGS) entry which is preliminary data.</text>
</comment>
<keyword evidence="2" id="KW-0645">Protease</keyword>
<dbReference type="PANTHER" id="PTHR20842">
    <property type="entry name" value="PROTEASE S51 ALPHA-ASPARTYL DIPEPTIDASE"/>
    <property type="match status" value="1"/>
</dbReference>
<dbReference type="PANTHER" id="PTHR20842:SF0">
    <property type="entry name" value="ALPHA-ASPARTYL DIPEPTIDASE"/>
    <property type="match status" value="1"/>
</dbReference>
<dbReference type="InterPro" id="IPR029062">
    <property type="entry name" value="Class_I_gatase-like"/>
</dbReference>
<proteinExistence type="inferred from homology"/>
<evidence type="ECO:0000256" key="3">
    <source>
        <dbReference type="ARBA" id="ARBA00022801"/>
    </source>
</evidence>
<gene>
    <name evidence="6" type="primary">pepE</name>
    <name evidence="6" type="ORF">ACFS27_16770</name>
</gene>
<dbReference type="Proteomes" id="UP001597479">
    <property type="component" value="Unassembled WGS sequence"/>
</dbReference>
<dbReference type="SUPFAM" id="SSF52317">
    <property type="entry name" value="Class I glutamine amidotransferase-like"/>
    <property type="match status" value="1"/>
</dbReference>
<dbReference type="EMBL" id="JBHUOG010000002">
    <property type="protein sequence ID" value="MFD2795214.1"/>
    <property type="molecule type" value="Genomic_DNA"/>
</dbReference>
<sequence>MRLLLLSNSTNHDSGYLEHALEIASGFLGGATVTFVPYALADHDAYTAKVADALAPRGIRVSGLHAAAHPKAAVEQADAVFVGGGNTFRLLDTLHRLDLLAPLAARVRDGLPYLGSSAGTAIASPTIRTTNDMPISRPTSFEALGLVPFQLNAHFVDADPASTHSGETREERLNEFLEVNDVPVLGLREGTWLTVADGTAHLGGTAVGATAPGPAVVFTRGAAPLEVSGEVSELLSATARFDAPTAPSPRGAIPSGGARGSR</sequence>
<keyword evidence="7" id="KW-1185">Reference proteome</keyword>
<protein>
    <submittedName>
        <fullName evidence="6">Dipeptidase PepE</fullName>
        <ecNumber evidence="6">3.4.13.21</ecNumber>
    </submittedName>
</protein>
<dbReference type="EC" id="3.4.13.21" evidence="6"/>
<organism evidence="6 7">
    <name type="scientific">Promicromonospora vindobonensis</name>
    <dbReference type="NCBI Taxonomy" id="195748"/>
    <lineage>
        <taxon>Bacteria</taxon>
        <taxon>Bacillati</taxon>
        <taxon>Actinomycetota</taxon>
        <taxon>Actinomycetes</taxon>
        <taxon>Micrococcales</taxon>
        <taxon>Promicromonosporaceae</taxon>
        <taxon>Promicromonospora</taxon>
    </lineage>
</organism>
<dbReference type="CDD" id="cd03146">
    <property type="entry name" value="GAT1_Peptidase_E"/>
    <property type="match status" value="1"/>
</dbReference>
<comment type="similarity">
    <text evidence="1">Belongs to the peptidase S51 family.</text>
</comment>
<evidence type="ECO:0000256" key="1">
    <source>
        <dbReference type="ARBA" id="ARBA00006534"/>
    </source>
</evidence>